<dbReference type="InterPro" id="IPR036393">
    <property type="entry name" value="AceGlu_kinase-like_sf"/>
</dbReference>
<dbReference type="InterPro" id="IPR001048">
    <property type="entry name" value="Asp/Glu/Uridylate_kinase"/>
</dbReference>
<dbReference type="EMBL" id="WEKV01000008">
    <property type="protein sequence ID" value="KAB7786267.1"/>
    <property type="molecule type" value="Genomic_DNA"/>
</dbReference>
<keyword evidence="2" id="KW-0418">Kinase</keyword>
<keyword evidence="2" id="KW-0808">Transferase</keyword>
<comment type="caution">
    <text evidence="2">The sequence shown here is derived from an EMBL/GenBank/DDBJ whole genome shotgun (WGS) entry which is preliminary data.</text>
</comment>
<feature type="domain" description="Aspartate/glutamate/uridylate kinase" evidence="1">
    <location>
        <begin position="30"/>
        <end position="169"/>
    </location>
</feature>
<accession>A0A833J9U9</accession>
<evidence type="ECO:0000259" key="1">
    <source>
        <dbReference type="Pfam" id="PF00696"/>
    </source>
</evidence>
<reference evidence="2 3" key="1">
    <citation type="submission" date="2019-10" db="EMBL/GenBank/DDBJ databases">
        <title>Draft Genome Sequence of the Caffeine Degrading Methylotroph Methylorubrum populi PINKEL.</title>
        <authorList>
            <person name="Dawson S.C."/>
            <person name="Zhang X."/>
            <person name="Wright M.E."/>
            <person name="Sharma G."/>
            <person name="Langner J.T."/>
            <person name="Ditty J.L."/>
            <person name="Subuyuj G.A."/>
        </authorList>
    </citation>
    <scope>NUCLEOTIDE SEQUENCE [LARGE SCALE GENOMIC DNA]</scope>
    <source>
        <strain evidence="2 3">Pinkel</strain>
    </source>
</reference>
<protein>
    <submittedName>
        <fullName evidence="2">5-(Aminomethyl)-3-furanmethanol phosphate kinase</fullName>
    </submittedName>
</protein>
<name>A0A833J9U9_9HYPH</name>
<organism evidence="2 3">
    <name type="scientific">Methylorubrum populi</name>
    <dbReference type="NCBI Taxonomy" id="223967"/>
    <lineage>
        <taxon>Bacteria</taxon>
        <taxon>Pseudomonadati</taxon>
        <taxon>Pseudomonadota</taxon>
        <taxon>Alphaproteobacteria</taxon>
        <taxon>Hyphomicrobiales</taxon>
        <taxon>Methylobacteriaceae</taxon>
        <taxon>Methylorubrum</taxon>
    </lineage>
</organism>
<gene>
    <name evidence="2" type="ORF">F8B43_1668</name>
</gene>
<dbReference type="Pfam" id="PF00696">
    <property type="entry name" value="AA_kinase"/>
    <property type="match status" value="1"/>
</dbReference>
<dbReference type="GO" id="GO:0016301">
    <property type="term" value="F:kinase activity"/>
    <property type="evidence" value="ECO:0007669"/>
    <property type="project" value="UniProtKB-KW"/>
</dbReference>
<dbReference type="Proteomes" id="UP000469949">
    <property type="component" value="Unassembled WGS sequence"/>
</dbReference>
<evidence type="ECO:0000313" key="2">
    <source>
        <dbReference type="EMBL" id="KAB7786267.1"/>
    </source>
</evidence>
<evidence type="ECO:0000313" key="3">
    <source>
        <dbReference type="Proteomes" id="UP000469949"/>
    </source>
</evidence>
<dbReference type="Gene3D" id="3.40.1160.10">
    <property type="entry name" value="Acetylglutamate kinase-like"/>
    <property type="match status" value="1"/>
</dbReference>
<proteinExistence type="predicted"/>
<dbReference type="AlphaFoldDB" id="A0A833J9U9"/>
<dbReference type="SUPFAM" id="SSF53633">
    <property type="entry name" value="Carbamate kinase-like"/>
    <property type="match status" value="1"/>
</dbReference>
<sequence>MTGMTGARPLPASGQTRARLKSGAGRAGAAVVKIGGSLVSDRARLGAILAECADEAPVAIVPGGGPFADAVRTTQAGLGFDDRLAHRLALDAMGRMAEVFAAIEPRLPIAASPEAVAETLAQGRSVIWDPVALKGGHPDIAESWEITSDSLALWLATRLGATLCILVKSANIPARTEPTILARDGLVDAAFPRFAAGYPGTILIRGPEALHERHAA</sequence>